<dbReference type="Pfam" id="PF01032">
    <property type="entry name" value="FecCD"/>
    <property type="match status" value="1"/>
</dbReference>
<comment type="similarity">
    <text evidence="2">Belongs to the binding-protein-dependent transport system permease family. FecCD subfamily.</text>
</comment>
<dbReference type="CDD" id="cd06550">
    <property type="entry name" value="TM_ABC_iron-siderophores_like"/>
    <property type="match status" value="1"/>
</dbReference>
<gene>
    <name evidence="9" type="ORF">GH975_04200</name>
</gene>
<evidence type="ECO:0000256" key="7">
    <source>
        <dbReference type="ARBA" id="ARBA00023136"/>
    </source>
</evidence>
<evidence type="ECO:0000313" key="10">
    <source>
        <dbReference type="Proteomes" id="UP000388235"/>
    </source>
</evidence>
<dbReference type="PANTHER" id="PTHR30472">
    <property type="entry name" value="FERRIC ENTEROBACTIN TRANSPORT SYSTEM PERMEASE PROTEIN"/>
    <property type="match status" value="1"/>
</dbReference>
<dbReference type="RefSeq" id="WP_153713320.1">
    <property type="nucleotide sequence ID" value="NZ_CP045871.1"/>
</dbReference>
<accession>A0A5Q2QCS7</accession>
<keyword evidence="3" id="KW-0813">Transport</keyword>
<feature type="transmembrane region" description="Helical" evidence="8">
    <location>
        <begin position="116"/>
        <end position="133"/>
    </location>
</feature>
<organism evidence="9 10">
    <name type="scientific">Litorivicinus lipolyticus</name>
    <dbReference type="NCBI Taxonomy" id="418701"/>
    <lineage>
        <taxon>Bacteria</taxon>
        <taxon>Pseudomonadati</taxon>
        <taxon>Pseudomonadota</taxon>
        <taxon>Gammaproteobacteria</taxon>
        <taxon>Oceanospirillales</taxon>
        <taxon>Litorivicinaceae</taxon>
        <taxon>Litorivicinus</taxon>
    </lineage>
</organism>
<dbReference type="InterPro" id="IPR000522">
    <property type="entry name" value="ABC_transptr_permease_BtuC"/>
</dbReference>
<evidence type="ECO:0000256" key="1">
    <source>
        <dbReference type="ARBA" id="ARBA00004651"/>
    </source>
</evidence>
<feature type="transmembrane region" description="Helical" evidence="8">
    <location>
        <begin position="303"/>
        <end position="322"/>
    </location>
</feature>
<feature type="transmembrane region" description="Helical" evidence="8">
    <location>
        <begin position="23"/>
        <end position="43"/>
    </location>
</feature>
<dbReference type="AlphaFoldDB" id="A0A5Q2QCS7"/>
<keyword evidence="7 8" id="KW-0472">Membrane</keyword>
<dbReference type="GO" id="GO:0005886">
    <property type="term" value="C:plasma membrane"/>
    <property type="evidence" value="ECO:0007669"/>
    <property type="project" value="UniProtKB-SubCell"/>
</dbReference>
<evidence type="ECO:0000256" key="2">
    <source>
        <dbReference type="ARBA" id="ARBA00007935"/>
    </source>
</evidence>
<keyword evidence="10" id="KW-1185">Reference proteome</keyword>
<keyword evidence="4" id="KW-1003">Cell membrane</keyword>
<feature type="transmembrane region" description="Helical" evidence="8">
    <location>
        <begin position="145"/>
        <end position="165"/>
    </location>
</feature>
<dbReference type="Gene3D" id="1.10.3470.10">
    <property type="entry name" value="ABC transporter involved in vitamin B12 uptake, BtuC"/>
    <property type="match status" value="1"/>
</dbReference>
<evidence type="ECO:0000256" key="5">
    <source>
        <dbReference type="ARBA" id="ARBA00022692"/>
    </source>
</evidence>
<dbReference type="PANTHER" id="PTHR30472:SF25">
    <property type="entry name" value="ABC TRANSPORTER PERMEASE PROTEIN MJ0876-RELATED"/>
    <property type="match status" value="1"/>
</dbReference>
<reference evidence="9 10" key="1">
    <citation type="submission" date="2019-11" db="EMBL/GenBank/DDBJ databases">
        <authorList>
            <person name="Khan S.A."/>
            <person name="Jeon C.O."/>
            <person name="Chun B.H."/>
        </authorList>
    </citation>
    <scope>NUCLEOTIDE SEQUENCE [LARGE SCALE GENOMIC DNA]</scope>
    <source>
        <strain evidence="9 10">IMCC 1097</strain>
    </source>
</reference>
<sequence>MLADQYTAGGGAAPRLMGYSSRLAIVAAVGLMGLAASLSGLAWPTGALDWQIIEHLRWPRVVAAALVGSVLAVCGLLLQILTRNPLAEPYILGLSGGASVAVMAGAVAGISPLFRSPLAVAGALTATLILFALTRGGRADPVRLLLTGVLISAACGALGSLLLTLSDPLQSQTALVWLMGDFGSAGLSLWWALPWVVLVVLLARAGRVMDLMARGQDIAQVLGMPVQKIQVAALALVSVLTALCVAVAGPIGFVGLVVPHVMRLWHGGAHRRLLPLCAAGGAALLIWADWLGQVLVRPIQLPAGVIMALIGVPLLLVLLRGVHVKR</sequence>
<protein>
    <submittedName>
        <fullName evidence="9">Iron chelate uptake ABC transporter family permease subunit</fullName>
    </submittedName>
</protein>
<keyword evidence="5 8" id="KW-0812">Transmembrane</keyword>
<dbReference type="InterPro" id="IPR037294">
    <property type="entry name" value="ABC_BtuC-like"/>
</dbReference>
<dbReference type="KEGG" id="llp:GH975_04200"/>
<feature type="transmembrane region" description="Helical" evidence="8">
    <location>
        <begin position="185"/>
        <end position="203"/>
    </location>
</feature>
<evidence type="ECO:0000256" key="4">
    <source>
        <dbReference type="ARBA" id="ARBA00022475"/>
    </source>
</evidence>
<dbReference type="EMBL" id="CP045871">
    <property type="protein sequence ID" value="QGG79816.1"/>
    <property type="molecule type" value="Genomic_DNA"/>
</dbReference>
<comment type="subcellular location">
    <subcellularLocation>
        <location evidence="1">Cell membrane</location>
        <topology evidence="1">Multi-pass membrane protein</topology>
    </subcellularLocation>
</comment>
<dbReference type="Proteomes" id="UP000388235">
    <property type="component" value="Chromosome"/>
</dbReference>
<keyword evidence="6 8" id="KW-1133">Transmembrane helix</keyword>
<feature type="transmembrane region" description="Helical" evidence="8">
    <location>
        <begin position="231"/>
        <end position="253"/>
    </location>
</feature>
<dbReference type="GO" id="GO:0022857">
    <property type="term" value="F:transmembrane transporter activity"/>
    <property type="evidence" value="ECO:0007669"/>
    <property type="project" value="InterPro"/>
</dbReference>
<evidence type="ECO:0000313" key="9">
    <source>
        <dbReference type="EMBL" id="QGG79816.1"/>
    </source>
</evidence>
<evidence type="ECO:0000256" key="6">
    <source>
        <dbReference type="ARBA" id="ARBA00022989"/>
    </source>
</evidence>
<name>A0A5Q2QCS7_9GAMM</name>
<feature type="transmembrane region" description="Helical" evidence="8">
    <location>
        <begin position="58"/>
        <end position="78"/>
    </location>
</feature>
<feature type="transmembrane region" description="Helical" evidence="8">
    <location>
        <begin position="90"/>
        <end position="110"/>
    </location>
</feature>
<evidence type="ECO:0000256" key="3">
    <source>
        <dbReference type="ARBA" id="ARBA00022448"/>
    </source>
</evidence>
<dbReference type="SUPFAM" id="SSF81345">
    <property type="entry name" value="ABC transporter involved in vitamin B12 uptake, BtuC"/>
    <property type="match status" value="1"/>
</dbReference>
<proteinExistence type="inferred from homology"/>
<evidence type="ECO:0000256" key="8">
    <source>
        <dbReference type="SAM" id="Phobius"/>
    </source>
</evidence>